<dbReference type="InterPro" id="IPR006041">
    <property type="entry name" value="Pollen_Ole_e1_allergen"/>
</dbReference>
<dbReference type="Pfam" id="PF01190">
    <property type="entry name" value="Pollen_Ole_e_1"/>
    <property type="match status" value="1"/>
</dbReference>
<dbReference type="PANTHER" id="PTHR31614:SF5">
    <property type="entry name" value="ALLERGEN-LIKE PROTEIN BRSN20"/>
    <property type="match status" value="1"/>
</dbReference>
<proteinExistence type="inferred from homology"/>
<dbReference type="AlphaFoldDB" id="A0A7I8KV73"/>
<dbReference type="OrthoDB" id="1896520at2759"/>
<evidence type="ECO:0000256" key="1">
    <source>
        <dbReference type="ARBA" id="ARBA00010049"/>
    </source>
</evidence>
<evidence type="ECO:0000313" key="5">
    <source>
        <dbReference type="Proteomes" id="UP000663760"/>
    </source>
</evidence>
<evidence type="ECO:0000256" key="2">
    <source>
        <dbReference type="ARBA" id="ARBA00023157"/>
    </source>
</evidence>
<keyword evidence="5" id="KW-1185">Reference proteome</keyword>
<reference evidence="4" key="1">
    <citation type="submission" date="2020-02" db="EMBL/GenBank/DDBJ databases">
        <authorList>
            <person name="Scholz U."/>
            <person name="Mascher M."/>
            <person name="Fiebig A."/>
        </authorList>
    </citation>
    <scope>NUCLEOTIDE SEQUENCE</scope>
</reference>
<dbReference type="EMBL" id="LR746271">
    <property type="protein sequence ID" value="CAA7401008.1"/>
    <property type="molecule type" value="Genomic_DNA"/>
</dbReference>
<feature type="signal peptide" evidence="3">
    <location>
        <begin position="1"/>
        <end position="19"/>
    </location>
</feature>
<evidence type="ECO:0000313" key="4">
    <source>
        <dbReference type="EMBL" id="CAA7401008.1"/>
    </source>
</evidence>
<feature type="chain" id="PRO_5029596390" evidence="3">
    <location>
        <begin position="20"/>
        <end position="167"/>
    </location>
</feature>
<keyword evidence="2" id="KW-1015">Disulfide bond</keyword>
<dbReference type="PANTHER" id="PTHR31614">
    <property type="entry name" value="PROTEIN DOWNSTREAM OF FLC-RELATED"/>
    <property type="match status" value="1"/>
</dbReference>
<comment type="similarity">
    <text evidence="1">Belongs to the Ole e I family.</text>
</comment>
<accession>A0A7I8KV73</accession>
<sequence length="167" mass="17677">MASAAVRFLLVVAMCGVVALPSRVAGARPVSGAGFIVEGGVFCDTCQAGFETPASTNIAGAKVQVECRDRESGVVKYVADGSSDDQGKYRIYVAGEHENDICESVLVSSPDRWCSSPLAGRERARVVLTHHNGVVSDKRVANNLGFRSNSALAGCAEVMKAYQEYDD</sequence>
<dbReference type="Proteomes" id="UP000663760">
    <property type="component" value="Chromosome 8"/>
</dbReference>
<gene>
    <name evidence="4" type="ORF">SI8410_08011686</name>
</gene>
<evidence type="ECO:0000256" key="3">
    <source>
        <dbReference type="SAM" id="SignalP"/>
    </source>
</evidence>
<keyword evidence="3" id="KW-0732">Signal</keyword>
<protein>
    <submittedName>
        <fullName evidence="4">Uncharacterized protein</fullName>
    </submittedName>
</protein>
<organism evidence="4 5">
    <name type="scientific">Spirodela intermedia</name>
    <name type="common">Intermediate duckweed</name>
    <dbReference type="NCBI Taxonomy" id="51605"/>
    <lineage>
        <taxon>Eukaryota</taxon>
        <taxon>Viridiplantae</taxon>
        <taxon>Streptophyta</taxon>
        <taxon>Embryophyta</taxon>
        <taxon>Tracheophyta</taxon>
        <taxon>Spermatophyta</taxon>
        <taxon>Magnoliopsida</taxon>
        <taxon>Liliopsida</taxon>
        <taxon>Araceae</taxon>
        <taxon>Lemnoideae</taxon>
        <taxon>Spirodela</taxon>
    </lineage>
</organism>
<name>A0A7I8KV73_SPIIN</name>